<sequence length="317" mass="34474">MTIPAMSSSRHDHPLPPARVQEVSDGVYAYVQPDGSWWINNTGFLVGRRGVISVDACSTERRTLAYREAIRSVTGRPVTTLINTHHHGDHTFGNFVFPEATIVGHERTRETILAEGIPEYRTMAWTEVEWGDLVACPPFLTYTDGVTVHSDELRCEVRHVGGPAHTTNDSIVWIPERALLFAGDLVFNGGTPFVMMGSVQGSIAVLDGLRELNAETIVPGHGEVCGPEVIDHVQGYLRFVMATAELGRAAGLSPLEAARETDLGEYGGLLDPERIVGNLHRAYAELDGLPPGEPIDLVAAMLEMVEFNGGRPLTCLA</sequence>
<dbReference type="Gene3D" id="3.60.15.10">
    <property type="entry name" value="Ribonuclease Z/Hydroxyacylglutathione hydrolase-like"/>
    <property type="match status" value="1"/>
</dbReference>
<dbReference type="Proteomes" id="UP000199111">
    <property type="component" value="Unassembled WGS sequence"/>
</dbReference>
<dbReference type="PANTHER" id="PTHR42951">
    <property type="entry name" value="METALLO-BETA-LACTAMASE DOMAIN-CONTAINING"/>
    <property type="match status" value="1"/>
</dbReference>
<dbReference type="SMART" id="SM00849">
    <property type="entry name" value="Lactamase_B"/>
    <property type="match status" value="1"/>
</dbReference>
<dbReference type="PANTHER" id="PTHR42951:SF4">
    <property type="entry name" value="ACYL-COENZYME A THIOESTERASE MBLAC2"/>
    <property type="match status" value="1"/>
</dbReference>
<dbReference type="InterPro" id="IPR001279">
    <property type="entry name" value="Metallo-B-lactamas"/>
</dbReference>
<name>A0A1I3LML5_9ACTN</name>
<dbReference type="InterPro" id="IPR036866">
    <property type="entry name" value="RibonucZ/Hydroxyglut_hydro"/>
</dbReference>
<dbReference type="SUPFAM" id="SSF56281">
    <property type="entry name" value="Metallo-hydrolase/oxidoreductase"/>
    <property type="match status" value="1"/>
</dbReference>
<dbReference type="AlphaFoldDB" id="A0A1I3LML5"/>
<dbReference type="InterPro" id="IPR050855">
    <property type="entry name" value="NDM-1-like"/>
</dbReference>
<evidence type="ECO:0000313" key="2">
    <source>
        <dbReference type="EMBL" id="SFI86029.1"/>
    </source>
</evidence>
<feature type="domain" description="Metallo-beta-lactamase" evidence="1">
    <location>
        <begin position="39"/>
        <end position="221"/>
    </location>
</feature>
<keyword evidence="3" id="KW-1185">Reference proteome</keyword>
<dbReference type="CDD" id="cd16282">
    <property type="entry name" value="metallo-hydrolase-like_MBL-fold"/>
    <property type="match status" value="1"/>
</dbReference>
<proteinExistence type="predicted"/>
<dbReference type="EMBL" id="FOQY01000005">
    <property type="protein sequence ID" value="SFI86029.1"/>
    <property type="molecule type" value="Genomic_DNA"/>
</dbReference>
<protein>
    <submittedName>
        <fullName evidence="2">Cyclase</fullName>
    </submittedName>
</protein>
<organism evidence="2 3">
    <name type="scientific">Streptosporangium canum</name>
    <dbReference type="NCBI Taxonomy" id="324952"/>
    <lineage>
        <taxon>Bacteria</taxon>
        <taxon>Bacillati</taxon>
        <taxon>Actinomycetota</taxon>
        <taxon>Actinomycetes</taxon>
        <taxon>Streptosporangiales</taxon>
        <taxon>Streptosporangiaceae</taxon>
        <taxon>Streptosporangium</taxon>
    </lineage>
</organism>
<reference evidence="3" key="1">
    <citation type="submission" date="2016-10" db="EMBL/GenBank/DDBJ databases">
        <authorList>
            <person name="Varghese N."/>
            <person name="Submissions S."/>
        </authorList>
    </citation>
    <scope>NUCLEOTIDE SEQUENCE [LARGE SCALE GENOMIC DNA]</scope>
    <source>
        <strain evidence="3">CGMCC 4.2126</strain>
    </source>
</reference>
<gene>
    <name evidence="2" type="ORF">SAMN05216275_105206</name>
</gene>
<dbReference type="Pfam" id="PF00753">
    <property type="entry name" value="Lactamase_B"/>
    <property type="match status" value="1"/>
</dbReference>
<evidence type="ECO:0000313" key="3">
    <source>
        <dbReference type="Proteomes" id="UP000199111"/>
    </source>
</evidence>
<evidence type="ECO:0000259" key="1">
    <source>
        <dbReference type="SMART" id="SM00849"/>
    </source>
</evidence>
<accession>A0A1I3LML5</accession>